<protein>
    <submittedName>
        <fullName evidence="1">Uncharacterized protein</fullName>
    </submittedName>
</protein>
<dbReference type="EMBL" id="CM042881">
    <property type="protein sequence ID" value="KAI4386005.1"/>
    <property type="molecule type" value="Genomic_DNA"/>
</dbReference>
<reference evidence="2" key="1">
    <citation type="journal article" date="2023" name="Front. Plant Sci.">
        <title>Chromosomal-level genome assembly of Melastoma candidum provides insights into trichome evolution.</title>
        <authorList>
            <person name="Zhong Y."/>
            <person name="Wu W."/>
            <person name="Sun C."/>
            <person name="Zou P."/>
            <person name="Liu Y."/>
            <person name="Dai S."/>
            <person name="Zhou R."/>
        </authorList>
    </citation>
    <scope>NUCLEOTIDE SEQUENCE [LARGE SCALE GENOMIC DNA]</scope>
</reference>
<proteinExistence type="predicted"/>
<comment type="caution">
    <text evidence="1">The sequence shown here is derived from an EMBL/GenBank/DDBJ whole genome shotgun (WGS) entry which is preliminary data.</text>
</comment>
<keyword evidence="2" id="KW-1185">Reference proteome</keyword>
<name>A0ACB9S4B1_9MYRT</name>
<sequence>MPPLLLLLLWASPFLLSTLSQSPPSMNLTLVNNCPYPVWPAIQPNSGHPVLEAGGFLLPSLTHRSFLAPTSPWSGRIWARTGCSHDSSRRFSCTTGDCGGRLECAGLGGRSPATLVQLSLHHGHNDQSSYAVSLVDGFNIPMTVTPHEGKGKCPVVGCRANLLLSCPHELQLRTHGGHGPIVACKSGCEAFNTDELCCRNTFNDPARCRPSSYSQFFKHECPATFTYAHDSPSLVHECSSPRELKVIFCH</sequence>
<accession>A0ACB9S4B1</accession>
<dbReference type="Proteomes" id="UP001057402">
    <property type="component" value="Chromosome 2"/>
</dbReference>
<evidence type="ECO:0000313" key="2">
    <source>
        <dbReference type="Proteomes" id="UP001057402"/>
    </source>
</evidence>
<evidence type="ECO:0000313" key="1">
    <source>
        <dbReference type="EMBL" id="KAI4386005.1"/>
    </source>
</evidence>
<organism evidence="1 2">
    <name type="scientific">Melastoma candidum</name>
    <dbReference type="NCBI Taxonomy" id="119954"/>
    <lineage>
        <taxon>Eukaryota</taxon>
        <taxon>Viridiplantae</taxon>
        <taxon>Streptophyta</taxon>
        <taxon>Embryophyta</taxon>
        <taxon>Tracheophyta</taxon>
        <taxon>Spermatophyta</taxon>
        <taxon>Magnoliopsida</taxon>
        <taxon>eudicotyledons</taxon>
        <taxon>Gunneridae</taxon>
        <taxon>Pentapetalae</taxon>
        <taxon>rosids</taxon>
        <taxon>malvids</taxon>
        <taxon>Myrtales</taxon>
        <taxon>Melastomataceae</taxon>
        <taxon>Melastomatoideae</taxon>
        <taxon>Melastomateae</taxon>
        <taxon>Melastoma</taxon>
    </lineage>
</organism>
<gene>
    <name evidence="1" type="ORF">MLD38_003981</name>
</gene>